<dbReference type="Pfam" id="PF07686">
    <property type="entry name" value="V-set"/>
    <property type="match status" value="1"/>
</dbReference>
<comment type="caution">
    <text evidence="13">The sequence shown here is derived from an EMBL/GenBank/DDBJ whole genome shotgun (WGS) entry which is preliminary data.</text>
</comment>
<keyword evidence="2 11" id="KW-0812">Transmembrane</keyword>
<evidence type="ECO:0000256" key="11">
    <source>
        <dbReference type="SAM" id="Phobius"/>
    </source>
</evidence>
<sequence length="562" mass="63200">MTEIYDNKTNKRHTRTDRNHSPKMSAASKEIRWFKESFTNLVFLWDSGKVTEGKAYEGRVTLFPQELERGNVSLLLRDVRISDEGQYSCHVSDASWYEEPSMNLLVMSRGTAPDVTVVESSGDSAVLGCSSQGWHPEPKMSWRDEGGQNLSSETEKPKQMAGGTYTVISHLTLKATSQFRVECVLTEPAQGVQLSTLVQFKEESLGSTQQATVYLSVALTLFAVAFVSGALYVYKKRRGYLVRLNKTVCEARQKELVWNLINEHEEQRCHIFTFTVSTTEELYPFLSFPSQCKLEMSISTVKRSSADRGAPSGLIKSDQQQVTSDPNKHHIRNQKADCSEEVKALLEEADRSFLETQEETAYNSGGQHPKGKEKNKGGKFKAQILKFKSKKLFTEDQTENCAERSKELVDEIGETMTGGQRKTGDGGHFSLQEAVKNKGDKLKVLKRKFKVSEKHTEVQNEDHEEKSVGLKVGEDEAFVEIQENKECDEAELHVDEKQKEKGIKIKENILKLINKKGALGQQEIPMESSSPVDKKDTSVPNAAVLGERLLPEQSDTQRNKKS</sequence>
<keyword evidence="4 11" id="KW-1133">Transmembrane helix</keyword>
<comment type="similarity">
    <text evidence="9">Belongs to the SKINT family.</text>
</comment>
<dbReference type="InterPro" id="IPR007110">
    <property type="entry name" value="Ig-like_dom"/>
</dbReference>
<feature type="region of interest" description="Disordered" evidence="10">
    <location>
        <begin position="304"/>
        <end position="335"/>
    </location>
</feature>
<evidence type="ECO:0000256" key="8">
    <source>
        <dbReference type="ARBA" id="ARBA00023319"/>
    </source>
</evidence>
<evidence type="ECO:0000256" key="1">
    <source>
        <dbReference type="ARBA" id="ARBA00004370"/>
    </source>
</evidence>
<keyword evidence="8" id="KW-0393">Immunoglobulin domain</keyword>
<protein>
    <recommendedName>
        <fullName evidence="12">Ig-like domain-containing protein</fullName>
    </recommendedName>
</protein>
<dbReference type="Pfam" id="PF22705">
    <property type="entry name" value="C2-set_3"/>
    <property type="match status" value="1"/>
</dbReference>
<proteinExistence type="inferred from homology"/>
<dbReference type="GO" id="GO:0042110">
    <property type="term" value="P:T cell activation"/>
    <property type="evidence" value="ECO:0007669"/>
    <property type="project" value="UniProtKB-ARBA"/>
</dbReference>
<dbReference type="InterPro" id="IPR013783">
    <property type="entry name" value="Ig-like_fold"/>
</dbReference>
<feature type="region of interest" description="Disordered" evidence="10">
    <location>
        <begin position="358"/>
        <end position="377"/>
    </location>
</feature>
<keyword evidence="6" id="KW-1015">Disulfide bond</keyword>
<organism evidence="13 14">
    <name type="scientific">Scleropages formosus</name>
    <name type="common">Asian bonytongue</name>
    <name type="synonym">Osteoglossum formosum</name>
    <dbReference type="NCBI Taxonomy" id="113540"/>
    <lineage>
        <taxon>Eukaryota</taxon>
        <taxon>Metazoa</taxon>
        <taxon>Chordata</taxon>
        <taxon>Craniata</taxon>
        <taxon>Vertebrata</taxon>
        <taxon>Euteleostomi</taxon>
        <taxon>Actinopterygii</taxon>
        <taxon>Neopterygii</taxon>
        <taxon>Teleostei</taxon>
        <taxon>Osteoglossocephala</taxon>
        <taxon>Osteoglossomorpha</taxon>
        <taxon>Osteoglossiformes</taxon>
        <taxon>Osteoglossidae</taxon>
        <taxon>Scleropages</taxon>
    </lineage>
</organism>
<evidence type="ECO:0000313" key="14">
    <source>
        <dbReference type="Proteomes" id="UP000034805"/>
    </source>
</evidence>
<evidence type="ECO:0000256" key="7">
    <source>
        <dbReference type="ARBA" id="ARBA00023180"/>
    </source>
</evidence>
<dbReference type="InterPro" id="IPR036179">
    <property type="entry name" value="Ig-like_dom_sf"/>
</dbReference>
<evidence type="ECO:0000259" key="12">
    <source>
        <dbReference type="PROSITE" id="PS50835"/>
    </source>
</evidence>
<feature type="region of interest" description="Disordered" evidence="10">
    <location>
        <begin position="517"/>
        <end position="562"/>
    </location>
</feature>
<evidence type="ECO:0000256" key="6">
    <source>
        <dbReference type="ARBA" id="ARBA00023157"/>
    </source>
</evidence>
<dbReference type="FunFam" id="2.60.40.10:FF:000088">
    <property type="entry name" value="Butyrophilin subfamily 1 member A1"/>
    <property type="match status" value="1"/>
</dbReference>
<dbReference type="PROSITE" id="PS50835">
    <property type="entry name" value="IG_LIKE"/>
    <property type="match status" value="2"/>
</dbReference>
<dbReference type="GO" id="GO:0050852">
    <property type="term" value="P:T cell receptor signaling pathway"/>
    <property type="evidence" value="ECO:0007669"/>
    <property type="project" value="TreeGrafter"/>
</dbReference>
<dbReference type="AlphaFoldDB" id="A0A0P7WDB0"/>
<feature type="region of interest" description="Disordered" evidence="10">
    <location>
        <begin position="1"/>
        <end position="24"/>
    </location>
</feature>
<evidence type="ECO:0000313" key="13">
    <source>
        <dbReference type="EMBL" id="KPP59213.1"/>
    </source>
</evidence>
<feature type="region of interest" description="Disordered" evidence="10">
    <location>
        <begin position="133"/>
        <end position="156"/>
    </location>
</feature>
<dbReference type="PANTHER" id="PTHR24100">
    <property type="entry name" value="BUTYROPHILIN"/>
    <property type="match status" value="1"/>
</dbReference>
<dbReference type="FunFam" id="2.60.40.10:FF:000142">
    <property type="entry name" value="V-set domain-containing T-cell activation inhibitor 1"/>
    <property type="match status" value="1"/>
</dbReference>
<gene>
    <name evidence="13" type="ORF">Z043_122886</name>
</gene>
<accession>A0A0P7WDB0</accession>
<evidence type="ECO:0000256" key="5">
    <source>
        <dbReference type="ARBA" id="ARBA00023136"/>
    </source>
</evidence>
<dbReference type="GO" id="GO:0050863">
    <property type="term" value="P:regulation of T cell activation"/>
    <property type="evidence" value="ECO:0007669"/>
    <property type="project" value="UniProtKB-ARBA"/>
</dbReference>
<reference evidence="13 14" key="1">
    <citation type="submission" date="2015-08" db="EMBL/GenBank/DDBJ databases">
        <title>The genome of the Asian arowana (Scleropages formosus).</title>
        <authorList>
            <person name="Tan M.H."/>
            <person name="Gan H.M."/>
            <person name="Croft L.J."/>
            <person name="Austin C.M."/>
        </authorList>
    </citation>
    <scope>NUCLEOTIDE SEQUENCE [LARGE SCALE GENOMIC DNA]</scope>
    <source>
        <strain evidence="13">Aro1</strain>
    </source>
</reference>
<feature type="domain" description="Ig-like" evidence="12">
    <location>
        <begin position="30"/>
        <end position="95"/>
    </location>
</feature>
<dbReference type="PANTHER" id="PTHR24100:SF130">
    <property type="entry name" value="BUTYROPHILIN-LIKE PROTEIN 9"/>
    <property type="match status" value="1"/>
</dbReference>
<dbReference type="GO" id="GO:0001817">
    <property type="term" value="P:regulation of cytokine production"/>
    <property type="evidence" value="ECO:0007669"/>
    <property type="project" value="TreeGrafter"/>
</dbReference>
<dbReference type="GO" id="GO:0009897">
    <property type="term" value="C:external side of plasma membrane"/>
    <property type="evidence" value="ECO:0007669"/>
    <property type="project" value="TreeGrafter"/>
</dbReference>
<dbReference type="GO" id="GO:0005102">
    <property type="term" value="F:signaling receptor binding"/>
    <property type="evidence" value="ECO:0007669"/>
    <property type="project" value="TreeGrafter"/>
</dbReference>
<keyword evidence="7" id="KW-0325">Glycoprotein</keyword>
<comment type="subcellular location">
    <subcellularLocation>
        <location evidence="1">Membrane</location>
    </subcellularLocation>
</comment>
<dbReference type="EMBL" id="JARO02012506">
    <property type="protein sequence ID" value="KPP59213.1"/>
    <property type="molecule type" value="Genomic_DNA"/>
</dbReference>
<dbReference type="InterPro" id="IPR013106">
    <property type="entry name" value="Ig_V-set"/>
</dbReference>
<keyword evidence="3" id="KW-0732">Signal</keyword>
<keyword evidence="5 11" id="KW-0472">Membrane</keyword>
<feature type="transmembrane region" description="Helical" evidence="11">
    <location>
        <begin position="213"/>
        <end position="234"/>
    </location>
</feature>
<evidence type="ECO:0000256" key="4">
    <source>
        <dbReference type="ARBA" id="ARBA00022989"/>
    </source>
</evidence>
<evidence type="ECO:0000256" key="9">
    <source>
        <dbReference type="ARBA" id="ARBA00038221"/>
    </source>
</evidence>
<dbReference type="Proteomes" id="UP000034805">
    <property type="component" value="Unassembled WGS sequence"/>
</dbReference>
<dbReference type="GO" id="GO:1903037">
    <property type="term" value="P:regulation of leukocyte cell-cell adhesion"/>
    <property type="evidence" value="ECO:0007669"/>
    <property type="project" value="UniProtKB-ARBA"/>
</dbReference>
<feature type="compositionally biased region" description="Basic and acidic residues" evidence="10">
    <location>
        <begin position="136"/>
        <end position="146"/>
    </location>
</feature>
<evidence type="ECO:0000256" key="10">
    <source>
        <dbReference type="SAM" id="MobiDB-lite"/>
    </source>
</evidence>
<feature type="domain" description="Ig-like" evidence="12">
    <location>
        <begin position="100"/>
        <end position="195"/>
    </location>
</feature>
<name>A0A0P7WDB0_SCLFO</name>
<dbReference type="InterPro" id="IPR050504">
    <property type="entry name" value="IgSF_BTN/MOG"/>
</dbReference>
<evidence type="ECO:0000256" key="2">
    <source>
        <dbReference type="ARBA" id="ARBA00022692"/>
    </source>
</evidence>
<evidence type="ECO:0000256" key="3">
    <source>
        <dbReference type="ARBA" id="ARBA00022729"/>
    </source>
</evidence>
<dbReference type="Gene3D" id="2.60.40.10">
    <property type="entry name" value="Immunoglobulins"/>
    <property type="match status" value="2"/>
</dbReference>
<dbReference type="InterPro" id="IPR053896">
    <property type="entry name" value="BTN3A2-like_Ig-C"/>
</dbReference>
<dbReference type="SUPFAM" id="SSF48726">
    <property type="entry name" value="Immunoglobulin"/>
    <property type="match status" value="2"/>
</dbReference>